<evidence type="ECO:0000313" key="2">
    <source>
        <dbReference type="EMBL" id="MBB5183727.1"/>
    </source>
</evidence>
<dbReference type="Gene3D" id="3.30.1180.10">
    <property type="match status" value="1"/>
</dbReference>
<evidence type="ECO:0000256" key="1">
    <source>
        <dbReference type="ARBA" id="ARBA00023121"/>
    </source>
</evidence>
<sequence length="297" mass="33115">MMTRKVRVVTESGGCLTRKQAADLDIDILPMQIFIDDKSYDDGVDLDAQGLYDLMEDGSYAMTSQPKAALAEELFAKYKKEGVTDVIAVNMSPGLSGTNALMLSTGKQFDIPVYTTDTFTTLAIEGYWTKAARQLVEQGVEPEEIIRRLAASTTRSCGYLLPYDLNHLAKGGRLTPFAAKFANMLQIKPICVVSIDTKGKVGMSEKVRTMKKAIRRTFELCQKGIAERNGDDYHDYVFYLMDSRNPEAMAYGEELMAKFFPDVHYNKDVLSPVINCHTGMKSFAIQYAPRVEGTTIE</sequence>
<dbReference type="PROSITE" id="PS51482">
    <property type="entry name" value="DEGV"/>
    <property type="match status" value="1"/>
</dbReference>
<dbReference type="PANTHER" id="PTHR33434:SF2">
    <property type="entry name" value="FATTY ACID-BINDING PROTEIN TM_1468"/>
    <property type="match status" value="1"/>
</dbReference>
<name>A0A7W8FY78_9FIRM</name>
<dbReference type="RefSeq" id="WP_183329021.1">
    <property type="nucleotide sequence ID" value="NZ_JACHHK010000007.1"/>
</dbReference>
<comment type="caution">
    <text evidence="2">The sequence shown here is derived from an EMBL/GenBank/DDBJ whole genome shotgun (WGS) entry which is preliminary data.</text>
</comment>
<dbReference type="AlphaFoldDB" id="A0A7W8FY78"/>
<dbReference type="Proteomes" id="UP000539953">
    <property type="component" value="Unassembled WGS sequence"/>
</dbReference>
<dbReference type="InterPro" id="IPR050270">
    <property type="entry name" value="DegV_domain_contain"/>
</dbReference>
<protein>
    <submittedName>
        <fullName evidence="2">DegV family protein with EDD domain</fullName>
    </submittedName>
</protein>
<dbReference type="EMBL" id="JACHHK010000007">
    <property type="protein sequence ID" value="MBB5183727.1"/>
    <property type="molecule type" value="Genomic_DNA"/>
</dbReference>
<keyword evidence="3" id="KW-1185">Reference proteome</keyword>
<organism evidence="2 3">
    <name type="scientific">Catenisphaera adipataccumulans</name>
    <dbReference type="NCBI Taxonomy" id="700500"/>
    <lineage>
        <taxon>Bacteria</taxon>
        <taxon>Bacillati</taxon>
        <taxon>Bacillota</taxon>
        <taxon>Erysipelotrichia</taxon>
        <taxon>Erysipelotrichales</taxon>
        <taxon>Erysipelotrichaceae</taxon>
        <taxon>Catenisphaera</taxon>
    </lineage>
</organism>
<proteinExistence type="predicted"/>
<accession>A0A7W8FY78</accession>
<dbReference type="NCBIfam" id="TIGR00762">
    <property type="entry name" value="DegV"/>
    <property type="match status" value="1"/>
</dbReference>
<dbReference type="InterPro" id="IPR003797">
    <property type="entry name" value="DegV"/>
</dbReference>
<dbReference type="Gene3D" id="3.40.50.10170">
    <property type="match status" value="1"/>
</dbReference>
<dbReference type="SUPFAM" id="SSF82549">
    <property type="entry name" value="DAK1/DegV-like"/>
    <property type="match status" value="1"/>
</dbReference>
<dbReference type="GO" id="GO:0008289">
    <property type="term" value="F:lipid binding"/>
    <property type="evidence" value="ECO:0007669"/>
    <property type="project" value="UniProtKB-KW"/>
</dbReference>
<dbReference type="Pfam" id="PF02645">
    <property type="entry name" value="DegV"/>
    <property type="match status" value="1"/>
</dbReference>
<dbReference type="InterPro" id="IPR043168">
    <property type="entry name" value="DegV_C"/>
</dbReference>
<dbReference type="PANTHER" id="PTHR33434">
    <property type="entry name" value="DEGV DOMAIN-CONTAINING PROTEIN DR_1986-RELATED"/>
    <property type="match status" value="1"/>
</dbReference>
<gene>
    <name evidence="2" type="ORF">HNQ47_001766</name>
</gene>
<reference evidence="2 3" key="1">
    <citation type="submission" date="2020-08" db="EMBL/GenBank/DDBJ databases">
        <title>Genomic Encyclopedia of Type Strains, Phase IV (KMG-IV): sequencing the most valuable type-strain genomes for metagenomic binning, comparative biology and taxonomic classification.</title>
        <authorList>
            <person name="Goeker M."/>
        </authorList>
    </citation>
    <scope>NUCLEOTIDE SEQUENCE [LARGE SCALE GENOMIC DNA]</scope>
    <source>
        <strain evidence="2 3">DSM 25799</strain>
    </source>
</reference>
<keyword evidence="1" id="KW-0446">Lipid-binding</keyword>
<evidence type="ECO:0000313" key="3">
    <source>
        <dbReference type="Proteomes" id="UP000539953"/>
    </source>
</evidence>